<organism evidence="2 3">
    <name type="scientific">Ephemerocybe angulata</name>
    <dbReference type="NCBI Taxonomy" id="980116"/>
    <lineage>
        <taxon>Eukaryota</taxon>
        <taxon>Fungi</taxon>
        <taxon>Dikarya</taxon>
        <taxon>Basidiomycota</taxon>
        <taxon>Agaricomycotina</taxon>
        <taxon>Agaricomycetes</taxon>
        <taxon>Agaricomycetidae</taxon>
        <taxon>Agaricales</taxon>
        <taxon>Agaricineae</taxon>
        <taxon>Psathyrellaceae</taxon>
        <taxon>Ephemerocybe</taxon>
    </lineage>
</organism>
<dbReference type="EMBL" id="JACGCI010000089">
    <property type="protein sequence ID" value="KAF6746714.1"/>
    <property type="molecule type" value="Genomic_DNA"/>
</dbReference>
<dbReference type="AlphaFoldDB" id="A0A8H6HH49"/>
<dbReference type="Proteomes" id="UP000521943">
    <property type="component" value="Unassembled WGS sequence"/>
</dbReference>
<feature type="region of interest" description="Disordered" evidence="1">
    <location>
        <begin position="1"/>
        <end position="36"/>
    </location>
</feature>
<feature type="compositionally biased region" description="Polar residues" evidence="1">
    <location>
        <begin position="1"/>
        <end position="14"/>
    </location>
</feature>
<evidence type="ECO:0000313" key="3">
    <source>
        <dbReference type="Proteomes" id="UP000521943"/>
    </source>
</evidence>
<keyword evidence="3" id="KW-1185">Reference proteome</keyword>
<evidence type="ECO:0000313" key="2">
    <source>
        <dbReference type="EMBL" id="KAF6746714.1"/>
    </source>
</evidence>
<accession>A0A8H6HH49</accession>
<sequence>MPTTAVSQAQSNHVSNDEDASLSPPPSPESSRAELTRPAWCDVDSAAFPLLQKVQLYPYGTYFHPSDHGLQPCYVLETLRRHNDTKWVADRIDAVGRFRKHRTIINPAIAPLDAVQGLQTPWGVYFIIPNQTSSQRSWETTLAACFIMTGAVSESYLKASYTMRSKHDQKLRRDKRLSILPFEDVYQRTFAYLAAVAHTSKISFNFSGGQVTFVSGKRANDVCTTDTKSNRNATKLTFKEERATDQAQSALNSREPRGGCLPALHTARGPRPFHVRRGDDLDNLRHIKNFDFPVALRYESEIPVFDATNPHLKFTQWTWEIVTTLPLWQGEVPFDALVTVGFTALAAPCPTHGSSLTLPIQFVVVHMA</sequence>
<reference evidence="2 3" key="1">
    <citation type="submission" date="2020-07" db="EMBL/GenBank/DDBJ databases">
        <title>Comparative genomics of pyrophilous fungi reveals a link between fire events and developmental genes.</title>
        <authorList>
            <consortium name="DOE Joint Genome Institute"/>
            <person name="Steindorff A.S."/>
            <person name="Carver A."/>
            <person name="Calhoun S."/>
            <person name="Stillman K."/>
            <person name="Liu H."/>
            <person name="Lipzen A."/>
            <person name="Pangilinan J."/>
            <person name="Labutti K."/>
            <person name="Bruns T.D."/>
            <person name="Grigoriev I.V."/>
        </authorList>
    </citation>
    <scope>NUCLEOTIDE SEQUENCE [LARGE SCALE GENOMIC DNA]</scope>
    <source>
        <strain evidence="2 3">CBS 144469</strain>
    </source>
</reference>
<gene>
    <name evidence="2" type="ORF">DFP72DRAFT_855072</name>
</gene>
<comment type="caution">
    <text evidence="2">The sequence shown here is derived from an EMBL/GenBank/DDBJ whole genome shotgun (WGS) entry which is preliminary data.</text>
</comment>
<proteinExistence type="predicted"/>
<name>A0A8H6HH49_9AGAR</name>
<protein>
    <submittedName>
        <fullName evidence="2">Uncharacterized protein</fullName>
    </submittedName>
</protein>
<evidence type="ECO:0000256" key="1">
    <source>
        <dbReference type="SAM" id="MobiDB-lite"/>
    </source>
</evidence>